<protein>
    <submittedName>
        <fullName evidence="1">Uncharacterized protein</fullName>
    </submittedName>
</protein>
<proteinExistence type="predicted"/>
<reference evidence="1 2" key="1">
    <citation type="journal article" date="2013" name="Genome Announc.">
        <title>Whole-Genome Sequence of Microcystis aeruginosa TAIHU98, a Nontoxic Bloom-Forming Strain Isolated from Taihu Lake, China.</title>
        <authorList>
            <person name="Yang C."/>
            <person name="Zhang W."/>
            <person name="Ren M."/>
            <person name="Song L."/>
            <person name="Li T."/>
            <person name="Zhao J."/>
        </authorList>
    </citation>
    <scope>NUCLEOTIDE SEQUENCE [LARGE SCALE GENOMIC DNA]</scope>
    <source>
        <strain evidence="1 2">TAIHU98</strain>
    </source>
</reference>
<organism evidence="1 2">
    <name type="scientific">Microcystis aeruginosa TAIHU98</name>
    <dbReference type="NCBI Taxonomy" id="1134457"/>
    <lineage>
        <taxon>Bacteria</taxon>
        <taxon>Bacillati</taxon>
        <taxon>Cyanobacteriota</taxon>
        <taxon>Cyanophyceae</taxon>
        <taxon>Oscillatoriophycideae</taxon>
        <taxon>Chroococcales</taxon>
        <taxon>Microcystaceae</taxon>
        <taxon>Microcystis</taxon>
    </lineage>
</organism>
<dbReference type="EMBL" id="ANKQ01000003">
    <property type="protein sequence ID" value="ELP52946.1"/>
    <property type="molecule type" value="Genomic_DNA"/>
</dbReference>
<evidence type="ECO:0000313" key="1">
    <source>
        <dbReference type="EMBL" id="ELP52946.1"/>
    </source>
</evidence>
<dbReference type="Proteomes" id="UP000010932">
    <property type="component" value="Unassembled WGS sequence"/>
</dbReference>
<gene>
    <name evidence="1" type="ORF">O53_4675</name>
</gene>
<dbReference type="PATRIC" id="fig|1134457.3.peg.4191"/>
<sequence length="42" mass="4946">MFHFYLKEFYQIMPDFATESKDTVKEATTFVNLGIVHQALSF</sequence>
<comment type="caution">
    <text evidence="1">The sequence shown here is derived from an EMBL/GenBank/DDBJ whole genome shotgun (WGS) entry which is preliminary data.</text>
</comment>
<name>L7E244_MICAE</name>
<dbReference type="AlphaFoldDB" id="L7E244"/>
<evidence type="ECO:0000313" key="2">
    <source>
        <dbReference type="Proteomes" id="UP000010932"/>
    </source>
</evidence>
<accession>L7E244</accession>